<dbReference type="Proteomes" id="UP000539313">
    <property type="component" value="Unassembled WGS sequence"/>
</dbReference>
<evidence type="ECO:0000313" key="1">
    <source>
        <dbReference type="EMBL" id="MBA9002013.1"/>
    </source>
</evidence>
<proteinExistence type="predicted"/>
<reference evidence="1 2" key="1">
    <citation type="submission" date="2020-08" db="EMBL/GenBank/DDBJ databases">
        <title>Sequencing the genomes of 1000 actinobacteria strains.</title>
        <authorList>
            <person name="Klenk H.-P."/>
        </authorList>
    </citation>
    <scope>NUCLEOTIDE SEQUENCE [LARGE SCALE GENOMIC DNA]</scope>
    <source>
        <strain evidence="1 2">DSM 45823</strain>
    </source>
</reference>
<keyword evidence="2" id="KW-1185">Reference proteome</keyword>
<evidence type="ECO:0000313" key="2">
    <source>
        <dbReference type="Proteomes" id="UP000539313"/>
    </source>
</evidence>
<comment type="caution">
    <text evidence="1">The sequence shown here is derived from an EMBL/GenBank/DDBJ whole genome shotgun (WGS) entry which is preliminary data.</text>
</comment>
<gene>
    <name evidence="1" type="ORF">HNR21_000895</name>
</gene>
<sequence>MIGHLLNRELEVWRSAAVSDGSGGQTLAFALVGTVAAMVSQPTAKERLEGGQWGADHSHDIHLLAGTDVRRGDELRGGGQRFRVLATVSNSRSTYLKAPAAELTQPEGA</sequence>
<name>A0A7W3MUC7_9ACTN</name>
<protein>
    <submittedName>
        <fullName evidence="1">Head-tail adaptor</fullName>
    </submittedName>
</protein>
<dbReference type="Pfam" id="PF05521">
    <property type="entry name" value="Phage_HCP"/>
    <property type="match status" value="1"/>
</dbReference>
<dbReference type="AlphaFoldDB" id="A0A7W3MUC7"/>
<dbReference type="InterPro" id="IPR038666">
    <property type="entry name" value="SSP1_head-tail_sf"/>
</dbReference>
<dbReference type="RefSeq" id="WP_182704176.1">
    <property type="nucleotide sequence ID" value="NZ_JACJII010000001.1"/>
</dbReference>
<dbReference type="InterPro" id="IPR008767">
    <property type="entry name" value="Phage_SPP1_head-tail_adaptor"/>
</dbReference>
<dbReference type="Gene3D" id="2.40.10.270">
    <property type="entry name" value="Bacteriophage SPP1 head-tail adaptor protein"/>
    <property type="match status" value="1"/>
</dbReference>
<organism evidence="1 2">
    <name type="scientific">Thermomonospora cellulosilytica</name>
    <dbReference type="NCBI Taxonomy" id="1411118"/>
    <lineage>
        <taxon>Bacteria</taxon>
        <taxon>Bacillati</taxon>
        <taxon>Actinomycetota</taxon>
        <taxon>Actinomycetes</taxon>
        <taxon>Streptosporangiales</taxon>
        <taxon>Thermomonosporaceae</taxon>
        <taxon>Thermomonospora</taxon>
    </lineage>
</organism>
<dbReference type="EMBL" id="JACJII010000001">
    <property type="protein sequence ID" value="MBA9002013.1"/>
    <property type="molecule type" value="Genomic_DNA"/>
</dbReference>
<accession>A0A7W3MUC7</accession>